<accession>A0ABN6P5T1</accession>
<dbReference type="EMBL" id="AP025637">
    <property type="protein sequence ID" value="BDG74020.1"/>
    <property type="molecule type" value="Genomic_DNA"/>
</dbReference>
<keyword evidence="1" id="KW-0732">Signal</keyword>
<dbReference type="SUPFAM" id="SSF56784">
    <property type="entry name" value="HAD-like"/>
    <property type="match status" value="1"/>
</dbReference>
<feature type="chain" id="PRO_5046608933" evidence="1">
    <location>
        <begin position="31"/>
        <end position="339"/>
    </location>
</feature>
<feature type="signal peptide" evidence="1">
    <location>
        <begin position="1"/>
        <end position="30"/>
    </location>
</feature>
<evidence type="ECO:0000313" key="2">
    <source>
        <dbReference type="EMBL" id="BDG74020.1"/>
    </source>
</evidence>
<evidence type="ECO:0000313" key="3">
    <source>
        <dbReference type="Proteomes" id="UP000831327"/>
    </source>
</evidence>
<dbReference type="Gene3D" id="3.40.50.1000">
    <property type="entry name" value="HAD superfamily/HAD-like"/>
    <property type="match status" value="1"/>
</dbReference>
<organism evidence="2 3">
    <name type="scientific">Roseomonas fluvialis</name>
    <dbReference type="NCBI Taxonomy" id="1750527"/>
    <lineage>
        <taxon>Bacteria</taxon>
        <taxon>Pseudomonadati</taxon>
        <taxon>Pseudomonadota</taxon>
        <taxon>Alphaproteobacteria</taxon>
        <taxon>Acetobacterales</taxon>
        <taxon>Roseomonadaceae</taxon>
        <taxon>Roseomonas</taxon>
    </lineage>
</organism>
<protein>
    <submittedName>
        <fullName evidence="2">Haloacid dehalogenase</fullName>
    </submittedName>
</protein>
<dbReference type="InterPro" id="IPR023214">
    <property type="entry name" value="HAD_sf"/>
</dbReference>
<sequence length="339" mass="37480">MTARTIFGTLTRRTLAAATLALAAAPAAEAQAVRDPLPSWRDGPNKRAIFTLIRRTVRLGTPDHVPPEQRVAVFDNDGTLWVEQPLYTQFIFAIDRLREMAQRDPALAAHPLFKAAIDGDMRTVMAGGERGLAEIVAVTHSGMSQDAFIGIVTQWLATARHPRFNRPFTQLIYQPMLEVMRLLRREGFAVWIVTGGGQEFVRAFSGPTYGVGIDRVVGSVGKTEFRTLPDGKTELFRLPSIEAVDDGPGKPVGIGRFIGRRPIIAFGNSDGDVEMLQYTTTGAGQRLGLFVHHDDAEREYAYDRETHIGKLDRGLTLAPTAGWRLISMKNDWLRIFPSG</sequence>
<gene>
    <name evidence="2" type="ORF">Rmf_39490</name>
</gene>
<reference evidence="2 3" key="1">
    <citation type="journal article" date="2016" name="Microbes Environ.">
        <title>Phylogenetically diverse aerobic anoxygenic phototrophic bacteria isolated from epilithic biofilms in Tama river, Japan.</title>
        <authorList>
            <person name="Hirose S."/>
            <person name="Matsuura K."/>
            <person name="Haruta S."/>
        </authorList>
    </citation>
    <scope>NUCLEOTIDE SEQUENCE [LARGE SCALE GENOMIC DNA]</scope>
    <source>
        <strain evidence="2 3">S08</strain>
    </source>
</reference>
<name>A0ABN6P5T1_9PROT</name>
<dbReference type="Proteomes" id="UP000831327">
    <property type="component" value="Chromosome"/>
</dbReference>
<evidence type="ECO:0000256" key="1">
    <source>
        <dbReference type="SAM" id="SignalP"/>
    </source>
</evidence>
<dbReference type="Pfam" id="PF12710">
    <property type="entry name" value="HAD"/>
    <property type="match status" value="1"/>
</dbReference>
<keyword evidence="3" id="KW-1185">Reference proteome</keyword>
<dbReference type="InterPro" id="IPR036412">
    <property type="entry name" value="HAD-like_sf"/>
</dbReference>
<proteinExistence type="predicted"/>